<keyword evidence="1" id="KW-0696">RNA-directed RNA polymerase</keyword>
<dbReference type="AlphaFoldDB" id="F8TUI5"/>
<protein>
    <submittedName>
        <fullName evidence="1">RNA-directed RNA polymerase</fullName>
    </submittedName>
</protein>
<reference evidence="1" key="1">
    <citation type="journal article" date="2011" name="Chem. Biol.">
        <title>Identification and characterization of the lysobactin biosynthetic gene cluster reveals mechanistic insights into an unusual termination module architecture.</title>
        <authorList>
            <person name="Hou J."/>
            <person name="Robbel L."/>
            <person name="Marahiel M.A."/>
        </authorList>
    </citation>
    <scope>NUCLEOTIDE SEQUENCE</scope>
    <source>
        <strain evidence="1">ATCC 53042</strain>
    </source>
</reference>
<evidence type="ECO:0000313" key="1">
    <source>
        <dbReference type="EMBL" id="AEH59097.1"/>
    </source>
</evidence>
<sequence>MANSPIEGRISMRNVARFGIKYKAMASTVV</sequence>
<organism evidence="1">
    <name type="scientific">Lysobacter sp. ATCC 53042</name>
    <dbReference type="NCBI Taxonomy" id="324869"/>
    <lineage>
        <taxon>Bacteria</taxon>
        <taxon>Pseudomonadati</taxon>
        <taxon>Pseudomonadota</taxon>
        <taxon>Gammaproteobacteria</taxon>
        <taxon>Lysobacterales</taxon>
        <taxon>Lysobacteraceae</taxon>
        <taxon>Lysobacter</taxon>
    </lineage>
</organism>
<accession>F8TUI5</accession>
<proteinExistence type="predicted"/>
<dbReference type="EMBL" id="JF412274">
    <property type="protein sequence ID" value="AEH59097.1"/>
    <property type="molecule type" value="Genomic_DNA"/>
</dbReference>
<name>F8TUI5_9GAMM</name>
<dbReference type="GO" id="GO:0003968">
    <property type="term" value="F:RNA-directed RNA polymerase activity"/>
    <property type="evidence" value="ECO:0007669"/>
    <property type="project" value="UniProtKB-KW"/>
</dbReference>
<keyword evidence="1" id="KW-0548">Nucleotidyltransferase</keyword>
<keyword evidence="1" id="KW-0808">Transferase</keyword>